<dbReference type="AlphaFoldDB" id="G0NSU9"/>
<dbReference type="Gene3D" id="2.60.120.200">
    <property type="match status" value="1"/>
</dbReference>
<dbReference type="PROSITE" id="PS51304">
    <property type="entry name" value="GALECTIN"/>
    <property type="match status" value="1"/>
</dbReference>
<organism evidence="5">
    <name type="scientific">Caenorhabditis brenneri</name>
    <name type="common">Nematode worm</name>
    <dbReference type="NCBI Taxonomy" id="135651"/>
    <lineage>
        <taxon>Eukaryota</taxon>
        <taxon>Metazoa</taxon>
        <taxon>Ecdysozoa</taxon>
        <taxon>Nematoda</taxon>
        <taxon>Chromadorea</taxon>
        <taxon>Rhabditida</taxon>
        <taxon>Rhabditina</taxon>
        <taxon>Rhabditomorpha</taxon>
        <taxon>Rhabditoidea</taxon>
        <taxon>Rhabditidae</taxon>
        <taxon>Peloderinae</taxon>
        <taxon>Caenorhabditis</taxon>
    </lineage>
</organism>
<dbReference type="HOGENOM" id="CLU_1972425_0_0_1"/>
<evidence type="ECO:0000313" key="4">
    <source>
        <dbReference type="EMBL" id="EGT36955.1"/>
    </source>
</evidence>
<dbReference type="GO" id="GO:0030246">
    <property type="term" value="F:carbohydrate binding"/>
    <property type="evidence" value="ECO:0007669"/>
    <property type="project" value="UniProtKB-KW"/>
</dbReference>
<feature type="compositionally biased region" description="Acidic residues" evidence="2">
    <location>
        <begin position="110"/>
        <end position="120"/>
    </location>
</feature>
<feature type="region of interest" description="Disordered" evidence="2">
    <location>
        <begin position="104"/>
        <end position="127"/>
    </location>
</feature>
<protein>
    <recommendedName>
        <fullName evidence="3">Galectin domain-containing protein</fullName>
    </recommendedName>
</protein>
<sequence>MSYNLKAYQLFTVNQSLSINLRHARPPKVRYRDCKTAVIEQVSCFKTQLSRSNDNKTNNTSENRKRRSQISIDDQWFKEYDHRLPMEDAQQLTISGEDAIVNSIDIYTPEAEEEEEDQTDDNTNTTD</sequence>
<feature type="compositionally biased region" description="Polar residues" evidence="2">
    <location>
        <begin position="48"/>
        <end position="61"/>
    </location>
</feature>
<evidence type="ECO:0000256" key="2">
    <source>
        <dbReference type="SAM" id="MobiDB-lite"/>
    </source>
</evidence>
<keyword evidence="5" id="KW-1185">Reference proteome</keyword>
<feature type="domain" description="Galectin" evidence="3">
    <location>
        <begin position="1"/>
        <end position="107"/>
    </location>
</feature>
<keyword evidence="1" id="KW-0430">Lectin</keyword>
<dbReference type="InParanoid" id="G0NSU9"/>
<dbReference type="Proteomes" id="UP000008068">
    <property type="component" value="Unassembled WGS sequence"/>
</dbReference>
<dbReference type="InterPro" id="IPR001079">
    <property type="entry name" value="Galectin_CRD"/>
</dbReference>
<dbReference type="EMBL" id="GL379940">
    <property type="protein sequence ID" value="EGT36955.1"/>
    <property type="molecule type" value="Genomic_DNA"/>
</dbReference>
<accession>G0NSU9</accession>
<name>G0NSU9_CAEBE</name>
<reference evidence="5" key="1">
    <citation type="submission" date="2011-07" db="EMBL/GenBank/DDBJ databases">
        <authorList>
            <consortium name="Caenorhabditis brenneri Sequencing and Analysis Consortium"/>
            <person name="Wilson R.K."/>
        </authorList>
    </citation>
    <scope>NUCLEOTIDE SEQUENCE [LARGE SCALE GENOMIC DNA]</scope>
    <source>
        <strain evidence="5">PB2801</strain>
    </source>
</reference>
<evidence type="ECO:0000313" key="5">
    <source>
        <dbReference type="Proteomes" id="UP000008068"/>
    </source>
</evidence>
<proteinExistence type="predicted"/>
<gene>
    <name evidence="4" type="ORF">CAEBREN_24181</name>
</gene>
<evidence type="ECO:0000259" key="3">
    <source>
        <dbReference type="PROSITE" id="PS51304"/>
    </source>
</evidence>
<evidence type="ECO:0000256" key="1">
    <source>
        <dbReference type="ARBA" id="ARBA00022734"/>
    </source>
</evidence>
<feature type="region of interest" description="Disordered" evidence="2">
    <location>
        <begin position="48"/>
        <end position="68"/>
    </location>
</feature>